<dbReference type="InterPro" id="IPR000792">
    <property type="entry name" value="Tscrpt_reg_LuxR_C"/>
</dbReference>
<dbReference type="InterPro" id="IPR036388">
    <property type="entry name" value="WH-like_DNA-bd_sf"/>
</dbReference>
<evidence type="ECO:0000313" key="4">
    <source>
        <dbReference type="Proteomes" id="UP000275331"/>
    </source>
</evidence>
<organism evidence="3 4">
    <name type="scientific">Atlantibacter subterraneus</name>
    <dbReference type="NCBI Taxonomy" id="255519"/>
    <lineage>
        <taxon>Bacteria</taxon>
        <taxon>Pseudomonadati</taxon>
        <taxon>Pseudomonadota</taxon>
        <taxon>Gammaproteobacteria</taxon>
        <taxon>Enterobacterales</taxon>
        <taxon>Enterobacteriaceae</taxon>
        <taxon>Atlantibacter</taxon>
    </lineage>
</organism>
<evidence type="ECO:0000313" key="3">
    <source>
        <dbReference type="EMBL" id="RSE25610.1"/>
    </source>
</evidence>
<protein>
    <submittedName>
        <fullName evidence="3">DNA-binding response regulator</fullName>
    </submittedName>
</protein>
<dbReference type="Proteomes" id="UP000275331">
    <property type="component" value="Unassembled WGS sequence"/>
</dbReference>
<sequence>MHIIINENDALFYSGLTHLLNDIFCHQGYTPCYSREINKSTVETADIIIQSLRPGEAFLCYPALYYRKPSLMIGLVDDNDRADHYPLPLCANDRIIISRKAGTENIRRTLKQAWEKLQTDAEKTRKPHCYGCKHRTMTSQQKRVAASFIEGCSVRHIAGKLALNSKSVFAHKHSLMRKFQLKNDHQLMMFLQIQRVKQSIIKHVGE</sequence>
<dbReference type="PROSITE" id="PS00622">
    <property type="entry name" value="HTH_LUXR_1"/>
    <property type="match status" value="1"/>
</dbReference>
<evidence type="ECO:0000256" key="1">
    <source>
        <dbReference type="ARBA" id="ARBA00023125"/>
    </source>
</evidence>
<dbReference type="SMART" id="SM00421">
    <property type="entry name" value="HTH_LUXR"/>
    <property type="match status" value="1"/>
</dbReference>
<dbReference type="GO" id="GO:0006355">
    <property type="term" value="P:regulation of DNA-templated transcription"/>
    <property type="evidence" value="ECO:0007669"/>
    <property type="project" value="InterPro"/>
</dbReference>
<feature type="domain" description="HTH luxR-type" evidence="2">
    <location>
        <begin position="151"/>
        <end position="178"/>
    </location>
</feature>
<evidence type="ECO:0000259" key="2">
    <source>
        <dbReference type="PROSITE" id="PS00622"/>
    </source>
</evidence>
<gene>
    <name evidence="3" type="ORF">EGT71_11805</name>
</gene>
<dbReference type="Pfam" id="PF00196">
    <property type="entry name" value="GerE"/>
    <property type="match status" value="1"/>
</dbReference>
<accession>A0A427UYS1</accession>
<proteinExistence type="predicted"/>
<dbReference type="AlphaFoldDB" id="A0A427UYS1"/>
<reference evidence="3 4" key="1">
    <citation type="submission" date="2018-10" db="EMBL/GenBank/DDBJ databases">
        <title>Transmission dynamics of multidrug resistant bacteria on intensive care unit surfaces.</title>
        <authorList>
            <person name="D'Souza A.W."/>
            <person name="Potter R.F."/>
            <person name="Wallace M."/>
            <person name="Shupe A."/>
            <person name="Patel S."/>
            <person name="Sun S."/>
            <person name="Gul D."/>
            <person name="Kwon J.H."/>
            <person name="Andleeb S."/>
            <person name="Burnham C.-A.D."/>
            <person name="Dantas G."/>
        </authorList>
    </citation>
    <scope>NUCLEOTIDE SEQUENCE [LARGE SCALE GENOMIC DNA]</scope>
    <source>
        <strain evidence="3 4">AS_373</strain>
    </source>
</reference>
<dbReference type="GO" id="GO:0003677">
    <property type="term" value="F:DNA binding"/>
    <property type="evidence" value="ECO:0007669"/>
    <property type="project" value="UniProtKB-KW"/>
</dbReference>
<name>A0A427UYS1_9ENTR</name>
<dbReference type="InterPro" id="IPR016032">
    <property type="entry name" value="Sig_transdc_resp-reg_C-effctor"/>
</dbReference>
<dbReference type="SUPFAM" id="SSF46894">
    <property type="entry name" value="C-terminal effector domain of the bipartite response regulators"/>
    <property type="match status" value="1"/>
</dbReference>
<dbReference type="EMBL" id="RHXB01000007">
    <property type="protein sequence ID" value="RSE25610.1"/>
    <property type="molecule type" value="Genomic_DNA"/>
</dbReference>
<comment type="caution">
    <text evidence="3">The sequence shown here is derived from an EMBL/GenBank/DDBJ whole genome shotgun (WGS) entry which is preliminary data.</text>
</comment>
<keyword evidence="1 3" id="KW-0238">DNA-binding</keyword>
<dbReference type="OrthoDB" id="6547505at2"/>
<dbReference type="Gene3D" id="1.10.10.10">
    <property type="entry name" value="Winged helix-like DNA-binding domain superfamily/Winged helix DNA-binding domain"/>
    <property type="match status" value="1"/>
</dbReference>
<dbReference type="RefSeq" id="WP_125293813.1">
    <property type="nucleotide sequence ID" value="NZ_JAPTZM010000006.1"/>
</dbReference>